<dbReference type="Pfam" id="PF00931">
    <property type="entry name" value="NB-ARC"/>
    <property type="match status" value="2"/>
</dbReference>
<dbReference type="InterPro" id="IPR058922">
    <property type="entry name" value="WHD_DRP"/>
</dbReference>
<dbReference type="SUPFAM" id="SSF52058">
    <property type="entry name" value="L domain-like"/>
    <property type="match status" value="1"/>
</dbReference>
<dbReference type="EMBL" id="KD046867">
    <property type="protein sequence ID" value="EMS65205.1"/>
    <property type="molecule type" value="Genomic_DNA"/>
</dbReference>
<protein>
    <submittedName>
        <fullName evidence="7">Disease resistance protein RPM1</fullName>
    </submittedName>
</protein>
<dbReference type="PROSITE" id="PS50158">
    <property type="entry name" value="ZF_CCHC"/>
    <property type="match status" value="1"/>
</dbReference>
<dbReference type="STRING" id="4572.M8AJM3"/>
<gene>
    <name evidence="7" type="ORF">TRIUR3_00402</name>
</gene>
<organism evidence="7">
    <name type="scientific">Triticum urartu</name>
    <name type="common">Red wild einkorn</name>
    <name type="synonym">Crithodium urartu</name>
    <dbReference type="NCBI Taxonomy" id="4572"/>
    <lineage>
        <taxon>Eukaryota</taxon>
        <taxon>Viridiplantae</taxon>
        <taxon>Streptophyta</taxon>
        <taxon>Embryophyta</taxon>
        <taxon>Tracheophyta</taxon>
        <taxon>Spermatophyta</taxon>
        <taxon>Magnoliopsida</taxon>
        <taxon>Liliopsida</taxon>
        <taxon>Poales</taxon>
        <taxon>Poaceae</taxon>
        <taxon>BOP clade</taxon>
        <taxon>Pooideae</taxon>
        <taxon>Triticodae</taxon>
        <taxon>Triticeae</taxon>
        <taxon>Triticinae</taxon>
        <taxon>Triticum</taxon>
    </lineage>
</organism>
<dbReference type="SUPFAM" id="SSF57756">
    <property type="entry name" value="Retrovirus zinc finger-like domains"/>
    <property type="match status" value="1"/>
</dbReference>
<dbReference type="Gene3D" id="3.40.50.300">
    <property type="entry name" value="P-loop containing nucleotide triphosphate hydrolases"/>
    <property type="match status" value="1"/>
</dbReference>
<keyword evidence="4" id="KW-0547">Nucleotide-binding</keyword>
<dbReference type="InterPro" id="IPR036388">
    <property type="entry name" value="WH-like_DNA-bd_sf"/>
</dbReference>
<dbReference type="GO" id="GO:0009626">
    <property type="term" value="P:plant-type hypersensitive response"/>
    <property type="evidence" value="ECO:0007669"/>
    <property type="project" value="UniProtKB-ARBA"/>
</dbReference>
<dbReference type="Pfam" id="PF23559">
    <property type="entry name" value="WHD_DRP"/>
    <property type="match status" value="1"/>
</dbReference>
<dbReference type="InterPro" id="IPR002182">
    <property type="entry name" value="NB-ARC"/>
</dbReference>
<dbReference type="Gene3D" id="1.10.10.10">
    <property type="entry name" value="Winged helix-like DNA-binding domain superfamily/Winged helix DNA-binding domain"/>
    <property type="match status" value="1"/>
</dbReference>
<dbReference type="eggNOG" id="KOG4658">
    <property type="taxonomic scope" value="Eukaryota"/>
</dbReference>
<keyword evidence="3" id="KW-0677">Repeat</keyword>
<dbReference type="Gene3D" id="1.10.8.430">
    <property type="entry name" value="Helical domain of apoptotic protease-activating factors"/>
    <property type="match status" value="1"/>
</dbReference>
<dbReference type="CDD" id="cd14798">
    <property type="entry name" value="RX-CC_like"/>
    <property type="match status" value="1"/>
</dbReference>
<reference evidence="7" key="1">
    <citation type="journal article" date="2013" name="Nature">
        <title>Draft genome of the wheat A-genome progenitor Triticum urartu.</title>
        <authorList>
            <person name="Ling H.Q."/>
            <person name="Zhao S."/>
            <person name="Liu D."/>
            <person name="Wang J."/>
            <person name="Sun H."/>
            <person name="Zhang C."/>
            <person name="Fan H."/>
            <person name="Li D."/>
            <person name="Dong L."/>
            <person name="Tao Y."/>
            <person name="Gao C."/>
            <person name="Wu H."/>
            <person name="Li Y."/>
            <person name="Cui Y."/>
            <person name="Guo X."/>
            <person name="Zheng S."/>
            <person name="Wang B."/>
            <person name="Yu K."/>
            <person name="Liang Q."/>
            <person name="Yang W."/>
            <person name="Lou X."/>
            <person name="Chen J."/>
            <person name="Feng M."/>
            <person name="Jian J."/>
            <person name="Zhang X."/>
            <person name="Luo G."/>
            <person name="Jiang Y."/>
            <person name="Liu J."/>
            <person name="Wang Z."/>
            <person name="Sha Y."/>
            <person name="Zhang B."/>
            <person name="Wu H."/>
            <person name="Tang D."/>
            <person name="Shen Q."/>
            <person name="Xue P."/>
            <person name="Zou S."/>
            <person name="Wang X."/>
            <person name="Liu X."/>
            <person name="Wang F."/>
            <person name="Yang Y."/>
            <person name="An X."/>
            <person name="Dong Z."/>
            <person name="Zhang K."/>
            <person name="Zhang X."/>
            <person name="Luo M.C."/>
            <person name="Dvorak J."/>
            <person name="Tong Y."/>
            <person name="Wang J."/>
            <person name="Yang H."/>
            <person name="Li Z."/>
            <person name="Wang D."/>
            <person name="Zhang A."/>
            <person name="Wang J."/>
        </authorList>
    </citation>
    <scope>NUCLEOTIDE SEQUENCE</scope>
</reference>
<keyword evidence="5" id="KW-0611">Plant defense</keyword>
<proteinExistence type="inferred from homology"/>
<dbReference type="GO" id="GO:0002758">
    <property type="term" value="P:innate immune response-activating signaling pathway"/>
    <property type="evidence" value="ECO:0007669"/>
    <property type="project" value="UniProtKB-ARBA"/>
</dbReference>
<dbReference type="Pfam" id="PF18052">
    <property type="entry name" value="Rx_N"/>
    <property type="match status" value="1"/>
</dbReference>
<evidence type="ECO:0000313" key="7">
    <source>
        <dbReference type="EMBL" id="EMS65205.1"/>
    </source>
</evidence>
<evidence type="ECO:0000256" key="4">
    <source>
        <dbReference type="ARBA" id="ARBA00022741"/>
    </source>
</evidence>
<dbReference type="GO" id="GO:0042742">
    <property type="term" value="P:defense response to bacterium"/>
    <property type="evidence" value="ECO:0007669"/>
    <property type="project" value="UniProtKB-ARBA"/>
</dbReference>
<dbReference type="InterPro" id="IPR055414">
    <property type="entry name" value="LRR_R13L4/SHOC2-like"/>
</dbReference>
<dbReference type="InterPro" id="IPR038005">
    <property type="entry name" value="RX-like_CC"/>
</dbReference>
<dbReference type="InterPro" id="IPR032675">
    <property type="entry name" value="LRR_dom_sf"/>
</dbReference>
<dbReference type="InterPro" id="IPR001878">
    <property type="entry name" value="Znf_CCHC"/>
</dbReference>
<keyword evidence="2" id="KW-0433">Leucine-rich repeat</keyword>
<keyword evidence="6" id="KW-0175">Coiled coil</keyword>
<comment type="similarity">
    <text evidence="1">Belongs to the disease resistance NB-LRR family.</text>
</comment>
<dbReference type="PANTHER" id="PTHR23155:SF1107">
    <property type="entry name" value="OS08G0373000 PROTEIN"/>
    <property type="match status" value="1"/>
</dbReference>
<dbReference type="PANTHER" id="PTHR23155">
    <property type="entry name" value="DISEASE RESISTANCE PROTEIN RP"/>
    <property type="match status" value="1"/>
</dbReference>
<dbReference type="Gene3D" id="3.80.10.10">
    <property type="entry name" value="Ribonuclease Inhibitor"/>
    <property type="match status" value="2"/>
</dbReference>
<dbReference type="InterPro" id="IPR044974">
    <property type="entry name" value="Disease_R_plants"/>
</dbReference>
<dbReference type="Gene3D" id="1.20.5.4130">
    <property type="match status" value="1"/>
</dbReference>
<dbReference type="SMART" id="SM00343">
    <property type="entry name" value="ZnF_C2HC"/>
    <property type="match status" value="1"/>
</dbReference>
<dbReference type="Pfam" id="PF23598">
    <property type="entry name" value="LRR_14"/>
    <property type="match status" value="1"/>
</dbReference>
<evidence type="ECO:0000256" key="2">
    <source>
        <dbReference type="ARBA" id="ARBA00022614"/>
    </source>
</evidence>
<dbReference type="GO" id="GO:0008270">
    <property type="term" value="F:zinc ion binding"/>
    <property type="evidence" value="ECO:0007669"/>
    <property type="project" value="InterPro"/>
</dbReference>
<dbReference type="InterPro" id="IPR036875">
    <property type="entry name" value="Znf_CCHC_sf"/>
</dbReference>
<dbReference type="InterPro" id="IPR027417">
    <property type="entry name" value="P-loop_NTPase"/>
</dbReference>
<dbReference type="OMA" id="YIHVIEA"/>
<dbReference type="PRINTS" id="PR00364">
    <property type="entry name" value="DISEASERSIST"/>
</dbReference>
<sequence>MAMEAALVSVATGVLKPVIGKLTVLLGNEYKRFKTVRKEIKSLTNELAAMEAFLLKMSEEEDPDVQDKVWMNEVRELSYDLEDAIDDFMQSIGDKDEKPDGFIEKVKNPLGKLGKMKARRRIGKEIQDLKKQIKEVGERNARYKGREAFSNSKNATVDPRALAIFEHASKLVGIDEPKAEIIKLLTEEDVRASEQQQQPKIVSITGPGGMGKTTLANQVYQELKGKYECWAFISVSRNPDMTNVLRTILSEVAKKDYATTEAGNIQQQIIKIIDFLADKRSLDLWVHTQILCFVAHDHLIDANNTLLYSYANLSLYRYFVVVDDIWDVDTWDIIKRAFPATSSTSRIITTTRMNSVAHLCCSSFNGHIYNIRALDMVHSRQLFHTRLFKSDEDCPSYLQEISKQILQKCDGLPLAIIAISGLLANTEKTEVLWNQVKDSIGRTLERNPCVEGMMKILSLSYFDLPPYLKTCLLYLSMYLEDSIIEKEDLIRRWIGEGFIHREGRYTAYEVGERCFNELLNRGLIQPGGTDIYGEVKSCRVHDTILDFIISKSIEENFVTILGVPTMTIVNQSKVVRRLCLQGVEEGNSAVLIADLVFSHVRSLTMVRGLLSIPSLEEFRHLRVLNLKDCSELEDQHLENIVRLFQLRYLNLKRTGISKLPEQIGRLGCLEVLDLRETSIRELPASIVNLRKLVHLLVERDVKFPDGIGKMQALETLKYVDASIQPLYFLCGLGQVMNLRSLKLILEIPLGEEHNKALVSSLCNLGTQNLRSLAFGDQSGLLHEESLCLPTLNDLSICFPAFPQVPTWVGSLKNLQRLRLFVKVLKQDDLCTLGALPSLLVLYLVGKTESNEKLRISGDVGFRFLKIFIYAGCYKPVDLMFGTGSMPKLEKLEFNYICLVEANSLGFGIENLPCLTSVKCITSFAFNCTSWRCCKGDALCFLEMIPMEDLQFCATKPLIGVLKDCILQPKPQPSNPSVPKILGCFDGSRLGTSVNFSEFSGIDFSQLERTPRVGPSYYYNNKGRRNSTNKRADAFRCQICGKPGHSAKDCWYRFDDDDDSPPEEKVAGAADGSYGVDTKWYVDSDATNHITGELEKVAMREKYHGRARSYPHC</sequence>
<name>M8AJM3_TRIUA</name>
<dbReference type="SUPFAM" id="SSF52540">
    <property type="entry name" value="P-loop containing nucleoside triphosphate hydrolases"/>
    <property type="match status" value="1"/>
</dbReference>
<dbReference type="GO" id="GO:0043531">
    <property type="term" value="F:ADP binding"/>
    <property type="evidence" value="ECO:0007669"/>
    <property type="project" value="InterPro"/>
</dbReference>
<evidence type="ECO:0000256" key="3">
    <source>
        <dbReference type="ARBA" id="ARBA00022737"/>
    </source>
</evidence>
<dbReference type="AlphaFoldDB" id="M8AJM3"/>
<dbReference type="InterPro" id="IPR041118">
    <property type="entry name" value="Rx_N"/>
</dbReference>
<evidence type="ECO:0000256" key="5">
    <source>
        <dbReference type="ARBA" id="ARBA00022821"/>
    </source>
</evidence>
<accession>M8AJM3</accession>
<evidence type="ECO:0000256" key="6">
    <source>
        <dbReference type="ARBA" id="ARBA00023054"/>
    </source>
</evidence>
<dbReference type="FunFam" id="1.10.10.10:FF:000322">
    <property type="entry name" value="Probable disease resistance protein At1g63360"/>
    <property type="match status" value="1"/>
</dbReference>
<dbReference type="GO" id="GO:0003676">
    <property type="term" value="F:nucleic acid binding"/>
    <property type="evidence" value="ECO:0007669"/>
    <property type="project" value="InterPro"/>
</dbReference>
<evidence type="ECO:0000256" key="1">
    <source>
        <dbReference type="ARBA" id="ARBA00008894"/>
    </source>
</evidence>
<dbReference type="InterPro" id="IPR042197">
    <property type="entry name" value="Apaf_helical"/>
</dbReference>